<name>A0ABU7K0W2_9ACTN</name>
<keyword evidence="2" id="KW-1133">Transmembrane helix</keyword>
<keyword evidence="2" id="KW-0472">Membrane</keyword>
<feature type="transmembrane region" description="Helical" evidence="2">
    <location>
        <begin position="53"/>
        <end position="78"/>
    </location>
</feature>
<evidence type="ECO:0000256" key="1">
    <source>
        <dbReference type="SAM" id="MobiDB-lite"/>
    </source>
</evidence>
<proteinExistence type="predicted"/>
<feature type="transmembrane region" description="Helical" evidence="2">
    <location>
        <begin position="107"/>
        <end position="126"/>
    </location>
</feature>
<feature type="compositionally biased region" description="Acidic residues" evidence="1">
    <location>
        <begin position="271"/>
        <end position="297"/>
    </location>
</feature>
<feature type="compositionally biased region" description="Acidic residues" evidence="1">
    <location>
        <begin position="242"/>
        <end position="253"/>
    </location>
</feature>
<sequence>MTHALTFLRAGWGRFRDWRRGRPFWGGVLLVAAGVELLAAPAAQSLILPIDLIIYAGIAGVSGTLIAALLITLGVLSWLQPQQHVFFGLVGLALALVSFVTSNFGGFVIGMLLGIVGGALVFAWAPDVRRRLRGRRGTGKPGASRDADAPGDEGPGTDPAAPAGASPETSGAGPAPGAGARPARDGAPRDAAGPPPEEAVADPGPGPRPLASLALPLAAAVVLAGAPAPTLGWPWDWFVPPGDEEEQPGEDPSEAPSDAPTGEPAEPGGDPGEDEEPREPGEDEDEEPGEEPEEDTGADPAACELLSGDTALAESEEEFLEAVEACRAARDAGELPEVPVVGDDDCFQGSVRTSGLTAATLTMRGARYDGVVECPTADGAQRYIRLSMSQADVVDGELWFEDAGTRMSLGLPTMNLTGDVRLHVTRMHVRILGIPLTFTPDFPPPLLLPFMIVTDVEVDSPMAGTDSMTIPDLNGQYGGGG</sequence>
<feature type="compositionally biased region" description="Low complexity" evidence="1">
    <location>
        <begin position="156"/>
        <end position="181"/>
    </location>
</feature>
<dbReference type="InterPro" id="IPR046096">
    <property type="entry name" value="DUF6114"/>
</dbReference>
<gene>
    <name evidence="3" type="ORF">Q8791_01520</name>
</gene>
<organism evidence="3 4">
    <name type="scientific">Nocardiopsis codii</name>
    <dbReference type="NCBI Taxonomy" id="3065942"/>
    <lineage>
        <taxon>Bacteria</taxon>
        <taxon>Bacillati</taxon>
        <taxon>Actinomycetota</taxon>
        <taxon>Actinomycetes</taxon>
        <taxon>Streptosporangiales</taxon>
        <taxon>Nocardiopsidaceae</taxon>
        <taxon>Nocardiopsis</taxon>
    </lineage>
</organism>
<feature type="compositionally biased region" description="Low complexity" evidence="1">
    <location>
        <begin position="258"/>
        <end position="268"/>
    </location>
</feature>
<dbReference type="RefSeq" id="WP_330089718.1">
    <property type="nucleotide sequence ID" value="NZ_JAUZMY010000001.1"/>
</dbReference>
<dbReference type="Pfam" id="PF19609">
    <property type="entry name" value="DUF6114"/>
    <property type="match status" value="1"/>
</dbReference>
<feature type="transmembrane region" description="Helical" evidence="2">
    <location>
        <begin position="85"/>
        <end position="101"/>
    </location>
</feature>
<keyword evidence="2" id="KW-0812">Transmembrane</keyword>
<protein>
    <submittedName>
        <fullName evidence="3">DUF6114 domain-containing protein</fullName>
    </submittedName>
</protein>
<dbReference type="EMBL" id="JAUZMY010000001">
    <property type="protein sequence ID" value="MEE2035900.1"/>
    <property type="molecule type" value="Genomic_DNA"/>
</dbReference>
<reference evidence="3 4" key="1">
    <citation type="submission" date="2023-08" db="EMBL/GenBank/DDBJ databases">
        <authorList>
            <person name="Girao M."/>
            <person name="Carvalho M.F."/>
        </authorList>
    </citation>
    <scope>NUCLEOTIDE SEQUENCE [LARGE SCALE GENOMIC DNA]</scope>
    <source>
        <strain evidence="3 4">CT-R113</strain>
    </source>
</reference>
<feature type="region of interest" description="Disordered" evidence="1">
    <location>
        <begin position="234"/>
        <end position="301"/>
    </location>
</feature>
<feature type="region of interest" description="Disordered" evidence="1">
    <location>
        <begin position="133"/>
        <end position="207"/>
    </location>
</feature>
<keyword evidence="4" id="KW-1185">Reference proteome</keyword>
<evidence type="ECO:0000313" key="4">
    <source>
        <dbReference type="Proteomes" id="UP001356095"/>
    </source>
</evidence>
<accession>A0ABU7K0W2</accession>
<feature type="transmembrane region" description="Helical" evidence="2">
    <location>
        <begin position="24"/>
        <end position="47"/>
    </location>
</feature>
<dbReference type="Proteomes" id="UP001356095">
    <property type="component" value="Unassembled WGS sequence"/>
</dbReference>
<evidence type="ECO:0000256" key="2">
    <source>
        <dbReference type="SAM" id="Phobius"/>
    </source>
</evidence>
<evidence type="ECO:0000313" key="3">
    <source>
        <dbReference type="EMBL" id="MEE2035900.1"/>
    </source>
</evidence>
<comment type="caution">
    <text evidence="3">The sequence shown here is derived from an EMBL/GenBank/DDBJ whole genome shotgun (WGS) entry which is preliminary data.</text>
</comment>